<dbReference type="RefSeq" id="WP_025702173.1">
    <property type="nucleotide sequence ID" value="NZ_JAUSUY010000003.1"/>
</dbReference>
<keyword evidence="1 3" id="KW-0807">Transducer</keyword>
<dbReference type="PANTHER" id="PTHR32089">
    <property type="entry name" value="METHYL-ACCEPTING CHEMOTAXIS PROTEIN MCPB"/>
    <property type="match status" value="1"/>
</dbReference>
<organism evidence="5 6">
    <name type="scientific">Paenibacillus forsythiae</name>
    <dbReference type="NCBI Taxonomy" id="365616"/>
    <lineage>
        <taxon>Bacteria</taxon>
        <taxon>Bacillati</taxon>
        <taxon>Bacillota</taxon>
        <taxon>Bacilli</taxon>
        <taxon>Bacillales</taxon>
        <taxon>Paenibacillaceae</taxon>
        <taxon>Paenibacillus</taxon>
    </lineage>
</organism>
<comment type="similarity">
    <text evidence="2">Belongs to the methyl-accepting chemotaxis (MCP) protein family.</text>
</comment>
<proteinExistence type="inferred from homology"/>
<dbReference type="Pfam" id="PF00015">
    <property type="entry name" value="MCPsignal"/>
    <property type="match status" value="1"/>
</dbReference>
<feature type="domain" description="Methyl-accepting transducer" evidence="4">
    <location>
        <begin position="50"/>
        <end position="297"/>
    </location>
</feature>
<accession>A0ABU3H6M8</accession>
<dbReference type="SUPFAM" id="SSF58104">
    <property type="entry name" value="Methyl-accepting chemotaxis protein (MCP) signaling domain"/>
    <property type="match status" value="1"/>
</dbReference>
<dbReference type="InterPro" id="IPR004090">
    <property type="entry name" value="Chemotax_Me-accpt_rcpt"/>
</dbReference>
<dbReference type="PROSITE" id="PS50111">
    <property type="entry name" value="CHEMOTAXIS_TRANSDUC_2"/>
    <property type="match status" value="1"/>
</dbReference>
<evidence type="ECO:0000313" key="5">
    <source>
        <dbReference type="EMBL" id="MDT3425370.1"/>
    </source>
</evidence>
<dbReference type="EMBL" id="JAUSUY010000003">
    <property type="protein sequence ID" value="MDT3425370.1"/>
    <property type="molecule type" value="Genomic_DNA"/>
</dbReference>
<dbReference type="PRINTS" id="PR00260">
    <property type="entry name" value="CHEMTRNSDUCR"/>
</dbReference>
<evidence type="ECO:0000256" key="3">
    <source>
        <dbReference type="PROSITE-ProRule" id="PRU00284"/>
    </source>
</evidence>
<dbReference type="PANTHER" id="PTHR32089:SF112">
    <property type="entry name" value="LYSOZYME-LIKE PROTEIN-RELATED"/>
    <property type="match status" value="1"/>
</dbReference>
<gene>
    <name evidence="5" type="ORF">J2Z22_000886</name>
</gene>
<dbReference type="Gene3D" id="1.10.287.950">
    <property type="entry name" value="Methyl-accepting chemotaxis protein"/>
    <property type="match status" value="1"/>
</dbReference>
<evidence type="ECO:0000256" key="2">
    <source>
        <dbReference type="ARBA" id="ARBA00029447"/>
    </source>
</evidence>
<keyword evidence="6" id="KW-1185">Reference proteome</keyword>
<dbReference type="InterPro" id="IPR004089">
    <property type="entry name" value="MCPsignal_dom"/>
</dbReference>
<reference evidence="5 6" key="1">
    <citation type="submission" date="2023-07" db="EMBL/GenBank/DDBJ databases">
        <title>Genomic Encyclopedia of Type Strains, Phase IV (KMG-IV): sequencing the most valuable type-strain genomes for metagenomic binning, comparative biology and taxonomic classification.</title>
        <authorList>
            <person name="Goeker M."/>
        </authorList>
    </citation>
    <scope>NUCLEOTIDE SEQUENCE [LARGE SCALE GENOMIC DNA]</scope>
    <source>
        <strain evidence="5 6">T98</strain>
    </source>
</reference>
<evidence type="ECO:0000256" key="1">
    <source>
        <dbReference type="ARBA" id="ARBA00023224"/>
    </source>
</evidence>
<evidence type="ECO:0000259" key="4">
    <source>
        <dbReference type="PROSITE" id="PS50111"/>
    </source>
</evidence>
<evidence type="ECO:0000313" key="6">
    <source>
        <dbReference type="Proteomes" id="UP001248709"/>
    </source>
</evidence>
<name>A0ABU3H6M8_9BACL</name>
<dbReference type="Proteomes" id="UP001248709">
    <property type="component" value="Unassembled WGS sequence"/>
</dbReference>
<comment type="caution">
    <text evidence="5">The sequence shown here is derived from an EMBL/GenBank/DDBJ whole genome shotgun (WGS) entry which is preliminary data.</text>
</comment>
<protein>
    <submittedName>
        <fullName evidence="5">Methyl-accepting chemotaxis protein</fullName>
    </submittedName>
</protein>
<sequence length="330" mass="36798">MLSVLFKAMKRRSLQEEPGEEREEIRDFAHGESQTDIKPVFVLTDQIQAETDSLLAEEGIMTGRFNDLLKGTGYTAEQIREVRRHLESLSRSSEQTTGLIERVFESFEVSTRKVDLAKTESGYITDRIGQVSGMFHDFVGLFGELAAQYQQIESFASVISEIATQTNLLSLNASIEAARAGEHGRGFAVVAEEIKKLSESTRRNATDIIGSLGEMTEVMSKLERRSAEAMELVGGTNRLVSESARWMDGITQAQNEANQLLGSAKDSQNRNLNEIAGIHEKMQDLTDKSVQDSGQFEALMLSVQKKADGYLNLLHHLEQIRALKEISEEH</sequence>
<dbReference type="SMART" id="SM00283">
    <property type="entry name" value="MA"/>
    <property type="match status" value="1"/>
</dbReference>